<keyword evidence="1" id="KW-0472">Membrane</keyword>
<keyword evidence="1" id="KW-0812">Transmembrane</keyword>
<protein>
    <submittedName>
        <fullName evidence="2">Uncharacterized protein</fullName>
    </submittedName>
</protein>
<proteinExistence type="predicted"/>
<sequence>MIFSVNLTWIIIFKITIMKKIAEFYLVVVAIFVVSFSDGLKEISLDIKDFSLDTDEFLNA</sequence>
<reference evidence="3" key="1">
    <citation type="journal article" date="2019" name="Int. J. Syst. Evol. Microbiol.">
        <title>The Global Catalogue of Microorganisms (GCM) 10K type strain sequencing project: providing services to taxonomists for standard genome sequencing and annotation.</title>
        <authorList>
            <consortium name="The Broad Institute Genomics Platform"/>
            <consortium name="The Broad Institute Genome Sequencing Center for Infectious Disease"/>
            <person name="Wu L."/>
            <person name="Ma J."/>
        </authorList>
    </citation>
    <scope>NUCLEOTIDE SEQUENCE [LARGE SCALE GENOMIC DNA]</scope>
    <source>
        <strain evidence="3">JCM 15974</strain>
    </source>
</reference>
<feature type="transmembrane region" description="Helical" evidence="1">
    <location>
        <begin position="21"/>
        <end position="40"/>
    </location>
</feature>
<evidence type="ECO:0000313" key="3">
    <source>
        <dbReference type="Proteomes" id="UP001501758"/>
    </source>
</evidence>
<keyword evidence="3" id="KW-1185">Reference proteome</keyword>
<name>A0ABP3U0M1_9FLAO</name>
<dbReference type="EMBL" id="BAAAGE010000002">
    <property type="protein sequence ID" value="GAA0719674.1"/>
    <property type="molecule type" value="Genomic_DNA"/>
</dbReference>
<keyword evidence="1" id="KW-1133">Transmembrane helix</keyword>
<evidence type="ECO:0000256" key="1">
    <source>
        <dbReference type="SAM" id="Phobius"/>
    </source>
</evidence>
<evidence type="ECO:0000313" key="2">
    <source>
        <dbReference type="EMBL" id="GAA0719674.1"/>
    </source>
</evidence>
<gene>
    <name evidence="2" type="ORF">GCM10009430_18990</name>
</gene>
<comment type="caution">
    <text evidence="2">The sequence shown here is derived from an EMBL/GenBank/DDBJ whole genome shotgun (WGS) entry which is preliminary data.</text>
</comment>
<accession>A0ABP3U0M1</accession>
<dbReference type="Proteomes" id="UP001501758">
    <property type="component" value="Unassembled WGS sequence"/>
</dbReference>
<organism evidence="2 3">
    <name type="scientific">Aquimarina litoralis</name>
    <dbReference type="NCBI Taxonomy" id="584605"/>
    <lineage>
        <taxon>Bacteria</taxon>
        <taxon>Pseudomonadati</taxon>
        <taxon>Bacteroidota</taxon>
        <taxon>Flavobacteriia</taxon>
        <taxon>Flavobacteriales</taxon>
        <taxon>Flavobacteriaceae</taxon>
        <taxon>Aquimarina</taxon>
    </lineage>
</organism>